<protein>
    <submittedName>
        <fullName evidence="3">Envelope glycoprotein H</fullName>
    </submittedName>
</protein>
<sequence length="768" mass="86234">MLKLILLAAVSIAINCQNDVKLLSARVSRVLPENNNTIAVVMTTDNNKIDLLFHASKNALFGEKRSPERAMSDALNFCGQLFVTHTYSRRTIEDQQIDVHANGQPDRILERRLLLGLDGKQLKGHEDPPTFPLTESLRGKEILLPRRIIYSDPLQTVLPFIFTRSLRISISGYWDVKINSGKNVFTMVMASPYTAPLEVIAIPKSAKLRETRFPSWPKYLYTTSGNTAMLINVAAGMKYKPRLYNATIEGVKGFIHTTSYVQHASRGQLLTLKHFLRGGCPKHPDESFMTLFLFHYGASWHSFATLIREAYATDAEIVTFTAIMRNWAKLVFTCFSDGKTNTELIVSGGNSDEFEQLPLKILSALRAQNWRNVHEPGDQLIILSAIIASSATHGDDAYLPSANGFTPHQFAAFIVDSYYQKLIRGGVTNSIDRRVLAMAISVFFGKKTNDVESARRLLTQMTILCSERQTQNPLIDLTRVLDQEFDTDEIFSMEDLFVPCAASLRFDISADSVNPSENVIFASTVYRAVYGSSLSGGSEKASAELVGDVAKTIVATAPLASAKSYANLYFPELLRCFDWTQENAIVFYIPVAESASWVMTMKPVSGGQAYRLPDVSIKRNLYLTYFNASCAKTDRNLYPTKIEDEYVNIHNSFGCRLCGHVIIRYSLRGFEDVFVINTKEEQQQMTAGHNSTIFYFRSMDTEYFNYLLLGSRGSVIRVLAFTTDSFLEHRKYIIGIVVGTLVGVTALVIAVWSVIKFCRGETKYRRLR</sequence>
<dbReference type="Pfam" id="PF02489">
    <property type="entry name" value="Herpes_glycop_H"/>
    <property type="match status" value="1"/>
</dbReference>
<dbReference type="Gene3D" id="2.60.40.3190">
    <property type="entry name" value="Herpesvirus glycoprotein H, C-terminal domain"/>
    <property type="match status" value="1"/>
</dbReference>
<evidence type="ECO:0000313" key="4">
    <source>
        <dbReference type="Proteomes" id="UP001144437"/>
    </source>
</evidence>
<evidence type="ECO:0000259" key="2">
    <source>
        <dbReference type="Pfam" id="PF17488"/>
    </source>
</evidence>
<keyword evidence="4" id="KW-1185">Reference proteome</keyword>
<dbReference type="GO" id="GO:0019031">
    <property type="term" value="C:viral envelope"/>
    <property type="evidence" value="ECO:0007669"/>
    <property type="project" value="UniProtKB-KW"/>
</dbReference>
<dbReference type="InterPro" id="IPR038172">
    <property type="entry name" value="Herpes_glycoH_C_sf"/>
</dbReference>
<organism evidence="3 4">
    <name type="scientific">Cacatuid alphaherpesvirus 2</name>
    <dbReference type="NCBI Taxonomy" id="2604840"/>
    <lineage>
        <taxon>Viruses</taxon>
        <taxon>Duplodnaviria</taxon>
        <taxon>Heunggongvirae</taxon>
        <taxon>Peploviricota</taxon>
        <taxon>Herviviricetes</taxon>
        <taxon>Herpesvirales</taxon>
        <taxon>Orthoherpesviridae</taxon>
        <taxon>Alphaherpesvirinae</taxon>
        <taxon>Iltovirus</taxon>
        <taxon>Iltovirus cacatuidalpha2</taxon>
    </lineage>
</organism>
<keyword evidence="1" id="KW-0472">Membrane</keyword>
<reference evidence="3" key="1">
    <citation type="journal article" date="2019" name="Vet. Microbiol.">
        <title>Disease surveillance in wild Victorian cacatuids reveals co-infection with multiple agents and detection of novel avian viruses.</title>
        <authorList>
            <person name="Sutherland M."/>
            <person name="Sarker S."/>
            <person name="Vaz P.K."/>
            <person name="Legione A.R."/>
            <person name="Devlin J.M."/>
            <person name="Macwhirter P.L."/>
            <person name="Whiteley P.L."/>
            <person name="Raidal S.R."/>
        </authorList>
    </citation>
    <scope>NUCLEOTIDE SEQUENCE</scope>
    <source>
        <strain evidence="3">97-0001</strain>
    </source>
</reference>
<keyword evidence="3" id="KW-0946">Virion</keyword>
<dbReference type="Pfam" id="PF17488">
    <property type="entry name" value="Herpes_glycoH_C"/>
    <property type="match status" value="1"/>
</dbReference>
<accession>A0A5B9QZU9</accession>
<keyword evidence="1" id="KW-0812">Transmembrane</keyword>
<dbReference type="InterPro" id="IPR035305">
    <property type="entry name" value="Herpes_glycoH_C"/>
</dbReference>
<evidence type="ECO:0000313" key="3">
    <source>
        <dbReference type="EMBL" id="QEG54051.1"/>
    </source>
</evidence>
<dbReference type="GeneID" id="80540285"/>
<dbReference type="EMBL" id="MK360902">
    <property type="protein sequence ID" value="QEG54051.1"/>
    <property type="molecule type" value="Genomic_DNA"/>
</dbReference>
<proteinExistence type="predicted"/>
<dbReference type="RefSeq" id="YP_010801571.1">
    <property type="nucleotide sequence ID" value="NC_076966.1"/>
</dbReference>
<dbReference type="KEGG" id="vg:80540285"/>
<feature type="domain" description="Herpesvirus glycoprotein H C-terminal" evidence="2">
    <location>
        <begin position="576"/>
        <end position="719"/>
    </location>
</feature>
<name>A0A5B9QZU9_9ALPH</name>
<keyword evidence="3" id="KW-0261">Viral envelope protein</keyword>
<feature type="transmembrane region" description="Helical" evidence="1">
    <location>
        <begin position="732"/>
        <end position="758"/>
    </location>
</feature>
<evidence type="ECO:0000256" key="1">
    <source>
        <dbReference type="SAM" id="Phobius"/>
    </source>
</evidence>
<dbReference type="Proteomes" id="UP001144437">
    <property type="component" value="Segment"/>
</dbReference>
<dbReference type="Gene3D" id="1.20.58.1340">
    <property type="match status" value="1"/>
</dbReference>
<keyword evidence="1" id="KW-1133">Transmembrane helix</keyword>